<accession>A0A8J5XQW4</accession>
<gene>
    <name evidence="8" type="ORF">KFE25_000672</name>
</gene>
<keyword evidence="9" id="KW-1185">Reference proteome</keyword>
<comment type="caution">
    <text evidence="8">The sequence shown here is derived from an EMBL/GenBank/DDBJ whole genome shotgun (WGS) entry which is preliminary data.</text>
</comment>
<keyword evidence="2 5" id="KW-0802">TPR repeat</keyword>
<comment type="similarity">
    <text evidence="4">Belongs to the TTC4 family.</text>
</comment>
<evidence type="ECO:0000256" key="6">
    <source>
        <dbReference type="SAM" id="MobiDB-lite"/>
    </source>
</evidence>
<dbReference type="PANTHER" id="PTHR46035">
    <property type="entry name" value="TETRATRICOPEPTIDE REPEAT PROTEIN 4"/>
    <property type="match status" value="1"/>
</dbReference>
<protein>
    <recommendedName>
        <fullName evidence="7">EF-hand domain-containing protein</fullName>
    </recommendedName>
</protein>
<reference evidence="8" key="1">
    <citation type="submission" date="2021-05" db="EMBL/GenBank/DDBJ databases">
        <title>The genome of the haptophyte Pavlova lutheri (Diacronema luteri, Pavlovales) - a model for lipid biosynthesis in eukaryotic algae.</title>
        <authorList>
            <person name="Hulatt C.J."/>
            <person name="Posewitz M.C."/>
        </authorList>
    </citation>
    <scope>NUCLEOTIDE SEQUENCE</scope>
    <source>
        <strain evidence="8">NIVA-4/92</strain>
    </source>
</reference>
<dbReference type="SUPFAM" id="SSF48452">
    <property type="entry name" value="TPR-like"/>
    <property type="match status" value="1"/>
</dbReference>
<dbReference type="Proteomes" id="UP000751190">
    <property type="component" value="Unassembled WGS sequence"/>
</dbReference>
<dbReference type="InterPro" id="IPR019734">
    <property type="entry name" value="TPR_rpt"/>
</dbReference>
<feature type="repeat" description="TPR" evidence="5">
    <location>
        <begin position="295"/>
        <end position="328"/>
    </location>
</feature>
<dbReference type="GO" id="GO:0006457">
    <property type="term" value="P:protein folding"/>
    <property type="evidence" value="ECO:0007669"/>
    <property type="project" value="TreeGrafter"/>
</dbReference>
<keyword evidence="1" id="KW-0677">Repeat</keyword>
<evidence type="ECO:0000256" key="5">
    <source>
        <dbReference type="PROSITE-ProRule" id="PRU00339"/>
    </source>
</evidence>
<dbReference type="GO" id="GO:0030544">
    <property type="term" value="F:Hsp70 protein binding"/>
    <property type="evidence" value="ECO:0007669"/>
    <property type="project" value="TreeGrafter"/>
</dbReference>
<dbReference type="GO" id="GO:0005509">
    <property type="term" value="F:calcium ion binding"/>
    <property type="evidence" value="ECO:0007669"/>
    <property type="project" value="InterPro"/>
</dbReference>
<dbReference type="GO" id="GO:0005829">
    <property type="term" value="C:cytosol"/>
    <property type="evidence" value="ECO:0007669"/>
    <property type="project" value="TreeGrafter"/>
</dbReference>
<dbReference type="InterPro" id="IPR011992">
    <property type="entry name" value="EF-hand-dom_pair"/>
</dbReference>
<name>A0A8J5XQW4_DIALT</name>
<dbReference type="SUPFAM" id="SSF47473">
    <property type="entry name" value="EF-hand"/>
    <property type="match status" value="1"/>
</dbReference>
<dbReference type="Pfam" id="PF18972">
    <property type="entry name" value="Wheel"/>
    <property type="match status" value="1"/>
</dbReference>
<dbReference type="OMA" id="HAMWCER"/>
<dbReference type="PROSITE" id="PS50005">
    <property type="entry name" value="TPR"/>
    <property type="match status" value="1"/>
</dbReference>
<evidence type="ECO:0000256" key="2">
    <source>
        <dbReference type="ARBA" id="ARBA00022803"/>
    </source>
</evidence>
<evidence type="ECO:0000259" key="7">
    <source>
        <dbReference type="PROSITE" id="PS50222"/>
    </source>
</evidence>
<dbReference type="InterPro" id="IPR002048">
    <property type="entry name" value="EF_hand_dom"/>
</dbReference>
<dbReference type="Gene3D" id="1.25.40.10">
    <property type="entry name" value="Tetratricopeptide repeat domain"/>
    <property type="match status" value="1"/>
</dbReference>
<evidence type="ECO:0000313" key="8">
    <source>
        <dbReference type="EMBL" id="KAG8467356.1"/>
    </source>
</evidence>
<dbReference type="Gene3D" id="1.10.238.10">
    <property type="entry name" value="EF-hand"/>
    <property type="match status" value="1"/>
</dbReference>
<dbReference type="InterPro" id="IPR044059">
    <property type="entry name" value="Csn1/TTC4_wheel"/>
</dbReference>
<evidence type="ECO:0000256" key="1">
    <source>
        <dbReference type="ARBA" id="ARBA00022737"/>
    </source>
</evidence>
<dbReference type="GO" id="GO:0051879">
    <property type="term" value="F:Hsp90 protein binding"/>
    <property type="evidence" value="ECO:0007669"/>
    <property type="project" value="InterPro"/>
</dbReference>
<feature type="domain" description="EF-hand" evidence="7">
    <location>
        <begin position="105"/>
        <end position="140"/>
    </location>
</feature>
<dbReference type="InterPro" id="IPR011990">
    <property type="entry name" value="TPR-like_helical_dom_sf"/>
</dbReference>
<dbReference type="PROSITE" id="PS50222">
    <property type="entry name" value="EF_HAND_2"/>
    <property type="match status" value="1"/>
</dbReference>
<feature type="compositionally biased region" description="Low complexity" evidence="6">
    <location>
        <begin position="218"/>
        <end position="229"/>
    </location>
</feature>
<dbReference type="OrthoDB" id="420195at2759"/>
<evidence type="ECO:0000256" key="4">
    <source>
        <dbReference type="ARBA" id="ARBA00023602"/>
    </source>
</evidence>
<keyword evidence="3" id="KW-0106">Calcium</keyword>
<dbReference type="AlphaFoldDB" id="A0A8J5XQW4"/>
<dbReference type="GO" id="GO:0005634">
    <property type="term" value="C:nucleus"/>
    <property type="evidence" value="ECO:0007669"/>
    <property type="project" value="TreeGrafter"/>
</dbReference>
<dbReference type="EMBL" id="JAGTXO010000006">
    <property type="protein sequence ID" value="KAG8467356.1"/>
    <property type="molecule type" value="Genomic_DNA"/>
</dbReference>
<dbReference type="PROSITE" id="PS00018">
    <property type="entry name" value="EF_HAND_1"/>
    <property type="match status" value="1"/>
</dbReference>
<dbReference type="SMART" id="SM00028">
    <property type="entry name" value="TPR"/>
    <property type="match status" value="2"/>
</dbReference>
<dbReference type="InterPro" id="IPR018247">
    <property type="entry name" value="EF_Hand_1_Ca_BS"/>
</dbReference>
<organism evidence="8 9">
    <name type="scientific">Diacronema lutheri</name>
    <name type="common">Unicellular marine alga</name>
    <name type="synonym">Monochrysis lutheri</name>
    <dbReference type="NCBI Taxonomy" id="2081491"/>
    <lineage>
        <taxon>Eukaryota</taxon>
        <taxon>Haptista</taxon>
        <taxon>Haptophyta</taxon>
        <taxon>Pavlovophyceae</taxon>
        <taxon>Pavlovales</taxon>
        <taxon>Pavlovaceae</taxon>
        <taxon>Diacronema</taxon>
    </lineage>
</organism>
<dbReference type="CDD" id="cd21377">
    <property type="entry name" value="CTWD_Cns1-like"/>
    <property type="match status" value="1"/>
</dbReference>
<proteinExistence type="inferred from homology"/>
<dbReference type="PANTHER" id="PTHR46035:SF1">
    <property type="entry name" value="TETRATRICOPEPTIDE REPEAT PROTEIN 4"/>
    <property type="match status" value="1"/>
</dbReference>
<feature type="region of interest" description="Disordered" evidence="6">
    <location>
        <begin position="206"/>
        <end position="229"/>
    </location>
</feature>
<evidence type="ECO:0000313" key="9">
    <source>
        <dbReference type="Proteomes" id="UP000751190"/>
    </source>
</evidence>
<sequence>MADRDEDERGRHNFVADLAEETGFPRSLVSKLLDMWRAGSPPHFTHVVDGALPPAGLSAIVRDLGVTHPLLLRSVVRVITRDAPEGGGLDFARFMRGYGWLQSRTLADALPFVFRVFDLDGDGRLSRAEFEEVLSAVISLGGADVAPMRRLIEAQFAEHEASHLTYDQFCYFVSVNTQSVFAACAFMPHVMHFSASALVVPKARAGESEERAGGEGGARTASASGAPAADSDVPFFDESFVSALDSLKSTSAERAGFAKDKGNDAFKKGRAFWAVALEHYSRGLRERCDDRPINAALLSNRAAIHLSLRNYRHALNDSLAALELDPRNAKAARRAALSAHALGELEHATRTCALALELLERTGADTASPPTADDARELRTLSAKIDAAAHERAEAAARARASELADAALARAIVARAITLAPFRDEAAEAQLVGAHSGARVWWDDVEDELHWPVLLLYPQHQQTDYLQDVAERSRVADLLAEVLPVGGPRAPWDQLGEYREDNVNVYIAPGEEGQKPRQVPLSASLLELTQGKGTIIAGIPMLLVLARGSAFEREWRRQEELDP</sequence>
<evidence type="ECO:0000256" key="3">
    <source>
        <dbReference type="ARBA" id="ARBA00022837"/>
    </source>
</evidence>